<evidence type="ECO:0000256" key="1">
    <source>
        <dbReference type="SAM" id="MobiDB-lite"/>
    </source>
</evidence>
<organism evidence="2 3">
    <name type="scientific">Bagarius yarrelli</name>
    <name type="common">Goonch</name>
    <name type="synonym">Bagrus yarrelli</name>
    <dbReference type="NCBI Taxonomy" id="175774"/>
    <lineage>
        <taxon>Eukaryota</taxon>
        <taxon>Metazoa</taxon>
        <taxon>Chordata</taxon>
        <taxon>Craniata</taxon>
        <taxon>Vertebrata</taxon>
        <taxon>Euteleostomi</taxon>
        <taxon>Actinopterygii</taxon>
        <taxon>Neopterygii</taxon>
        <taxon>Teleostei</taxon>
        <taxon>Ostariophysi</taxon>
        <taxon>Siluriformes</taxon>
        <taxon>Sisoridae</taxon>
        <taxon>Sisorinae</taxon>
        <taxon>Bagarius</taxon>
    </lineage>
</organism>
<feature type="compositionally biased region" description="Polar residues" evidence="1">
    <location>
        <begin position="1485"/>
        <end position="1495"/>
    </location>
</feature>
<name>A0A556VUE6_BAGYA</name>
<accession>A0A556VUE6</accession>
<feature type="compositionally biased region" description="Acidic residues" evidence="1">
    <location>
        <begin position="1245"/>
        <end position="1255"/>
    </location>
</feature>
<feature type="compositionally biased region" description="Basic and acidic residues" evidence="1">
    <location>
        <begin position="347"/>
        <end position="357"/>
    </location>
</feature>
<feature type="compositionally biased region" description="Basic and acidic residues" evidence="1">
    <location>
        <begin position="1512"/>
        <end position="1528"/>
    </location>
</feature>
<dbReference type="PANTHER" id="PTHR22741:SF11">
    <property type="entry name" value="SICKLE TAIL PROTEIN HOMOLOG"/>
    <property type="match status" value="1"/>
</dbReference>
<feature type="region of interest" description="Disordered" evidence="1">
    <location>
        <begin position="753"/>
        <end position="892"/>
    </location>
</feature>
<feature type="compositionally biased region" description="Polar residues" evidence="1">
    <location>
        <begin position="632"/>
        <end position="649"/>
    </location>
</feature>
<protein>
    <submittedName>
        <fullName evidence="2">Sickle tail protein</fullName>
    </submittedName>
</protein>
<feature type="region of interest" description="Disordered" evidence="1">
    <location>
        <begin position="1242"/>
        <end position="1286"/>
    </location>
</feature>
<dbReference type="GO" id="GO:0005737">
    <property type="term" value="C:cytoplasm"/>
    <property type="evidence" value="ECO:0007669"/>
    <property type="project" value="TreeGrafter"/>
</dbReference>
<feature type="compositionally biased region" description="Polar residues" evidence="1">
    <location>
        <begin position="313"/>
        <end position="333"/>
    </location>
</feature>
<feature type="compositionally biased region" description="Polar residues" evidence="1">
    <location>
        <begin position="604"/>
        <end position="613"/>
    </location>
</feature>
<feature type="region of interest" description="Disordered" evidence="1">
    <location>
        <begin position="1574"/>
        <end position="1604"/>
    </location>
</feature>
<dbReference type="InterPro" id="IPR051825">
    <property type="entry name" value="SRCIN1"/>
</dbReference>
<reference evidence="2 3" key="1">
    <citation type="journal article" date="2019" name="Genome Biol. Evol.">
        <title>Whole-Genome Sequencing of the Giant Devil Catfish, Bagarius yarrelli.</title>
        <authorList>
            <person name="Jiang W."/>
            <person name="Lv Y."/>
            <person name="Cheng L."/>
            <person name="Yang K."/>
            <person name="Chao B."/>
            <person name="Wang X."/>
            <person name="Li Y."/>
            <person name="Pan X."/>
            <person name="You X."/>
            <person name="Zhang Y."/>
            <person name="Yang J."/>
            <person name="Li J."/>
            <person name="Zhang X."/>
            <person name="Liu S."/>
            <person name="Sun C."/>
            <person name="Yang J."/>
            <person name="Shi Q."/>
        </authorList>
    </citation>
    <scope>NUCLEOTIDE SEQUENCE [LARGE SCALE GENOMIC DNA]</scope>
    <source>
        <strain evidence="2">JWS20170419001</strain>
        <tissue evidence="2">Muscle</tissue>
    </source>
</reference>
<feature type="compositionally biased region" description="Basic and acidic residues" evidence="1">
    <location>
        <begin position="1256"/>
        <end position="1273"/>
    </location>
</feature>
<gene>
    <name evidence="2" type="ORF">Baya_16126</name>
</gene>
<keyword evidence="3" id="KW-1185">Reference proteome</keyword>
<feature type="compositionally biased region" description="Polar residues" evidence="1">
    <location>
        <begin position="841"/>
        <end position="858"/>
    </location>
</feature>
<comment type="caution">
    <text evidence="2">The sequence shown here is derived from an EMBL/GenBank/DDBJ whole genome shotgun (WGS) entry which is preliminary data.</text>
</comment>
<feature type="compositionally biased region" description="Low complexity" evidence="1">
    <location>
        <begin position="199"/>
        <end position="214"/>
    </location>
</feature>
<feature type="region of interest" description="Disordered" evidence="1">
    <location>
        <begin position="303"/>
        <end position="383"/>
    </location>
</feature>
<evidence type="ECO:0000313" key="3">
    <source>
        <dbReference type="Proteomes" id="UP000319801"/>
    </source>
</evidence>
<feature type="region of interest" description="Disordered" evidence="1">
    <location>
        <begin position="168"/>
        <end position="252"/>
    </location>
</feature>
<feature type="compositionally biased region" description="Basic and acidic residues" evidence="1">
    <location>
        <begin position="761"/>
        <end position="788"/>
    </location>
</feature>
<evidence type="ECO:0000313" key="2">
    <source>
        <dbReference type="EMBL" id="TTQ07468.1"/>
    </source>
</evidence>
<feature type="region of interest" description="Disordered" evidence="1">
    <location>
        <begin position="1473"/>
        <end position="1559"/>
    </location>
</feature>
<dbReference type="PANTHER" id="PTHR22741">
    <property type="entry name" value="P140CAP/SNIP-RELATED"/>
    <property type="match status" value="1"/>
</dbReference>
<sequence length="1604" mass="177159">MFFQSVSCLIDGMILKGHRAGVVCSSLVPSFSDQPDLDSLVSLDPLKVMSECEVPVAFTRGSRSRASLPVVRSANQTKDRSLGVLYLQYGDETKQIRMPNKISTVDTVQALFVSAFPLQLSMKMLESPSTAIYVKDVIRNMYYELSDVRSITDQSCLKVYHKEPAHAFSHAPQPVNGDNRIHKEGKYTSRDAPPLIRQTSNSSSNPNPTPHSVTALPSRIPFGPRLSGGGGAMPRERLGHPMATPSHSASPCPSAILERRDVKPDEDVSTNYHAAPSETLDQGYHRTSIRAYGISGMTMESTEHHSLFRQKSWKTPPSSPHRITNNQVSQCQGSLGLERSSPNRQSFRKEGSVDKGRKTMGSPVISDLQGHRPSVTTSEPQTRERMRAMEEQIASLTGLVQHALLKGPSINRGDWENASDRSMKSGSPVHSISSTGASFPVFGNISSVAPEDNFIPTSSISVSPLQLNLLQFRRNISGLRLQLQEMKHLQLQNQEWVCAQIKQVEQELNERLIEVLIQQEDPSQRQRAVVEEERCKYIIMEEAVLTQLGCATEELIISSEAVITPVVDDAEIVPPTDLYSTVNMLEPQRSSISSEVILSQPLTPDCAQSSFSPNPELPTKRTSAKRHIGICSSAQSEHTQPLNSSSGATPSVVHLNASSSSGASSLLIEEIISNSKGRNRAQSIESAEKEWEEKRQSMCHYDRYEFEKVLQEAEANMLRVIPSMDAAVESGIMPFPVAVPPFTRKEQIEKLKHFASTQEFKQTDRTSSEKTTKTRPEKVPKPQVEKLAKTATVLGKPMKPNLSIKTSLERPLKSQDKVTKTSHSSEKTNKSPPPPPPRRNYINSTGVITTRSGDNVYSSRKEGEIESPKPVPQQKPRNSPDLKPKPSPLPNTASAILQEEDKGNKIEAELQVFKKCLNKDIELKRMVEPQIKKLRSGALLSVKDKKNTEIQENKVLVMDENGNNTVRQNSGVIYYVTAQITKEPSKETTDHKAASRSPLSQVSQVNCYEKSQNKLLVSSDGLSDIPGHGPDNIWSLPSDLPNRPLTSSTMECGPSSPTQGKVHVVKVPQVLLSIEKTVVSPTAICTPVLLGGPKLIQSNVPTNHGELSSANQQVFILPKTGESKYAEVDQESETFLNPDMTGEEPPPPPPPDNIAFMITNTKVQALSTGEYQELVNAKKGNVQTVTVGSKPQSKHSSDNAENSIFSKKPVIIIFDEPMDIRLAYKRLSTIFECEEELERMLAEERIDEESEETEDEDKRKKEIQVAQDRDKSNFKTAQNGANPVLSPSLLYDEGIVNAPSDSKQDARKKFKFKFPKKQLAALTQAIRTGTKTGKKTLQVVVYEDEEESDSTIKQHKETKRFEMSCSKANNLKSESVAQESHGRTDEIRKSTYKTLDSLEQTIKQLETTISEMGPMSSNDMLPSESLINGSLGAEVLVKIPQKSLVDKTYNFSKYPSHQKKPKPHLLPRPAVITTTGESISRAPLKQNNGVGSPSSRMPVPMPGKTRQQQNTSDKERATKQIKLQDSHRQFRQANGSAKRSGEDPKSTPPLLPTSKIPAFPLVQERVSKSIRTIHTPSFTSYSRPHSGSSGKSAIPTATSTKDAS</sequence>
<dbReference type="Proteomes" id="UP000319801">
    <property type="component" value="Unassembled WGS sequence"/>
</dbReference>
<feature type="compositionally biased region" description="Basic and acidic residues" evidence="1">
    <location>
        <begin position="179"/>
        <end position="189"/>
    </location>
</feature>
<proteinExistence type="predicted"/>
<dbReference type="EMBL" id="VCAZ01000263">
    <property type="protein sequence ID" value="TTQ07468.1"/>
    <property type="molecule type" value="Genomic_DNA"/>
</dbReference>
<feature type="compositionally biased region" description="Basic and acidic residues" evidence="1">
    <location>
        <begin position="807"/>
        <end position="829"/>
    </location>
</feature>
<feature type="region of interest" description="Disordered" evidence="1">
    <location>
        <begin position="604"/>
        <end position="655"/>
    </location>
</feature>
<dbReference type="OrthoDB" id="6022652at2759"/>